<keyword evidence="2" id="KW-1185">Reference proteome</keyword>
<reference evidence="1 2" key="1">
    <citation type="submission" date="2019-03" db="EMBL/GenBank/DDBJ databases">
        <title>Genomics of glacier-inhabiting Cryobacterium strains.</title>
        <authorList>
            <person name="Liu Q."/>
            <person name="Xin Y.-H."/>
        </authorList>
    </citation>
    <scope>NUCLEOTIDE SEQUENCE [LARGE SCALE GENOMIC DNA]</scope>
    <source>
        <strain evidence="1 2">RHLT2-21</strain>
    </source>
</reference>
<dbReference type="Proteomes" id="UP000297643">
    <property type="component" value="Unassembled WGS sequence"/>
</dbReference>
<dbReference type="Gene3D" id="3.40.630.30">
    <property type="match status" value="1"/>
</dbReference>
<dbReference type="EMBL" id="SOFM01000035">
    <property type="protein sequence ID" value="TFC02503.1"/>
    <property type="molecule type" value="Genomic_DNA"/>
</dbReference>
<dbReference type="RefSeq" id="WP_134509647.1">
    <property type="nucleotide sequence ID" value="NZ_SOFM01000035.1"/>
</dbReference>
<protein>
    <recommendedName>
        <fullName evidence="3">GNAT family N-acetyltransferase</fullName>
    </recommendedName>
</protein>
<proteinExistence type="predicted"/>
<evidence type="ECO:0008006" key="3">
    <source>
        <dbReference type="Google" id="ProtNLM"/>
    </source>
</evidence>
<dbReference type="InterPro" id="IPR016181">
    <property type="entry name" value="Acyl_CoA_acyltransferase"/>
</dbReference>
<dbReference type="SUPFAM" id="SSF55729">
    <property type="entry name" value="Acyl-CoA N-acyltransferases (Nat)"/>
    <property type="match status" value="1"/>
</dbReference>
<gene>
    <name evidence="1" type="ORF">E3O32_11565</name>
</gene>
<evidence type="ECO:0000313" key="1">
    <source>
        <dbReference type="EMBL" id="TFC02503.1"/>
    </source>
</evidence>
<dbReference type="AlphaFoldDB" id="A0A4R8W5A7"/>
<sequence length="269" mass="29085">MADRRVVAETAEFTASYDLSPDDVGALTGELLASLAGAWPEKYRYVGIEIAGESLFSNIARHIERVVFEASFGNDAAQMTAEYGPYEAGSVFFVSIDRSTGMPSGALRIIGDSPRGFKTLNDARSAPFHILPEDVAEQHAIVDRGTLWDVGTVAVLPGHRSGAGAVSVQLYRAMYLSALQHGIDHLVSIIDAVPLRKLVDYLGIPFVPLAGSAPGPYLGSPMSQAVYCHVPDFQPRTRRHRWTVRGFLARKALSRLARGSDDDALSLIS</sequence>
<comment type="caution">
    <text evidence="1">The sequence shown here is derived from an EMBL/GenBank/DDBJ whole genome shotgun (WGS) entry which is preliminary data.</text>
</comment>
<evidence type="ECO:0000313" key="2">
    <source>
        <dbReference type="Proteomes" id="UP000297643"/>
    </source>
</evidence>
<accession>A0A4R8W5A7</accession>
<organism evidence="1 2">
    <name type="scientific">Cryobacterium mannosilyticum</name>
    <dbReference type="NCBI Taxonomy" id="1259190"/>
    <lineage>
        <taxon>Bacteria</taxon>
        <taxon>Bacillati</taxon>
        <taxon>Actinomycetota</taxon>
        <taxon>Actinomycetes</taxon>
        <taxon>Micrococcales</taxon>
        <taxon>Microbacteriaceae</taxon>
        <taxon>Cryobacterium</taxon>
    </lineage>
</organism>
<name>A0A4R8W5A7_9MICO</name>